<sequence>MMRQTLVGLVLASLALQAAAMHPDVLTFLRGPAPSLETEATAQTGRRLQQTFGEAPQPFTFDGFGFGTGGWYPGGGLFDGFATNIYNIVFRDILNTGLTEYVARALPNDLGNPLNFIPPDVAGFPLGTRLGRDVVSVFGFDWFDRYIQQYYTYATASQGKLVNAGCVGPKYGLTVNGGECEIMDDGSVECTNPSIVLKGTPLTCNLPYRAAAALEGAGWQYRATFGQAREGVLGPPASQYNFGAAVNITNPYLGFNAQLNRIANDFGVQQWWQFTGQLIINELVRIQAALVSGDVDRRIYTRELNDRAAALGFRPVPDPGARRHLLAGEATAAAAAAAAAAGSGIAAGIDALHSAGSTLMQRVAQRMGLSVADLIDGLRAAGVPVPGSEQPLTRMNLAAAPRQQQQQQAKAQAADVSQDLSSLVTFAELADASATPDATAPAVAPEAALREFAASVPASSQVISQSTNESEGDAAMLAQLNQGLAADKAAAVGARTGAQDQFMQPEPVGPVLSQQPASG</sequence>
<feature type="region of interest" description="Disordered" evidence="1">
    <location>
        <begin position="494"/>
        <end position="519"/>
    </location>
</feature>
<keyword evidence="2" id="KW-0732">Signal</keyword>
<evidence type="ECO:0000256" key="1">
    <source>
        <dbReference type="SAM" id="MobiDB-lite"/>
    </source>
</evidence>
<proteinExistence type="predicted"/>
<protein>
    <recommendedName>
        <fullName evidence="5">LysM domain-containing protein</fullName>
    </recommendedName>
</protein>
<gene>
    <name evidence="3" type="ORF">OEZ85_008793</name>
</gene>
<evidence type="ECO:0008006" key="5">
    <source>
        <dbReference type="Google" id="ProtNLM"/>
    </source>
</evidence>
<name>A0ABY8TK80_TETOB</name>
<reference evidence="3 4" key="1">
    <citation type="submission" date="2023-05" db="EMBL/GenBank/DDBJ databases">
        <title>A 100% complete, gapless, phased diploid assembly of the Scenedesmus obliquus UTEX 3031 genome.</title>
        <authorList>
            <person name="Biondi T.C."/>
            <person name="Hanschen E.R."/>
            <person name="Kwon T."/>
            <person name="Eng W."/>
            <person name="Kruse C.P.S."/>
            <person name="Koehler S.I."/>
            <person name="Kunde Y."/>
            <person name="Gleasner C.D."/>
            <person name="You Mak K.T."/>
            <person name="Polle J."/>
            <person name="Hovde B.T."/>
            <person name="Starkenburg S.R."/>
        </authorList>
    </citation>
    <scope>NUCLEOTIDE SEQUENCE [LARGE SCALE GENOMIC DNA]</scope>
    <source>
        <strain evidence="3 4">DOE0152z</strain>
    </source>
</reference>
<accession>A0ABY8TK80</accession>
<evidence type="ECO:0000313" key="4">
    <source>
        <dbReference type="Proteomes" id="UP001244341"/>
    </source>
</evidence>
<evidence type="ECO:0000256" key="2">
    <source>
        <dbReference type="SAM" id="SignalP"/>
    </source>
</evidence>
<dbReference type="Proteomes" id="UP001244341">
    <property type="component" value="Chromosome 1b"/>
</dbReference>
<organism evidence="3 4">
    <name type="scientific">Tetradesmus obliquus</name>
    <name type="common">Green alga</name>
    <name type="synonym">Acutodesmus obliquus</name>
    <dbReference type="NCBI Taxonomy" id="3088"/>
    <lineage>
        <taxon>Eukaryota</taxon>
        <taxon>Viridiplantae</taxon>
        <taxon>Chlorophyta</taxon>
        <taxon>core chlorophytes</taxon>
        <taxon>Chlorophyceae</taxon>
        <taxon>CS clade</taxon>
        <taxon>Sphaeropleales</taxon>
        <taxon>Scenedesmaceae</taxon>
        <taxon>Tetradesmus</taxon>
    </lineage>
</organism>
<keyword evidence="4" id="KW-1185">Reference proteome</keyword>
<feature type="signal peptide" evidence="2">
    <location>
        <begin position="1"/>
        <end position="20"/>
    </location>
</feature>
<evidence type="ECO:0000313" key="3">
    <source>
        <dbReference type="EMBL" id="WIA09387.1"/>
    </source>
</evidence>
<dbReference type="EMBL" id="CP126208">
    <property type="protein sequence ID" value="WIA09387.1"/>
    <property type="molecule type" value="Genomic_DNA"/>
</dbReference>
<feature type="chain" id="PRO_5046881055" description="LysM domain-containing protein" evidence="2">
    <location>
        <begin position="21"/>
        <end position="519"/>
    </location>
</feature>